<evidence type="ECO:0000313" key="2">
    <source>
        <dbReference type="EMBL" id="MEJ8814914.1"/>
    </source>
</evidence>
<protein>
    <submittedName>
        <fullName evidence="2">DUF2493 domain-containing protein</fullName>
    </submittedName>
</protein>
<comment type="caution">
    <text evidence="2">The sequence shown here is derived from an EMBL/GenBank/DDBJ whole genome shotgun (WGS) entry which is preliminary data.</text>
</comment>
<evidence type="ECO:0000259" key="1">
    <source>
        <dbReference type="Pfam" id="PF10686"/>
    </source>
</evidence>
<proteinExistence type="predicted"/>
<evidence type="ECO:0000313" key="3">
    <source>
        <dbReference type="Proteomes" id="UP001365846"/>
    </source>
</evidence>
<accession>A0ABU8VMM8</accession>
<feature type="domain" description="YspA cpYpsA-related SLOG" evidence="1">
    <location>
        <begin position="1"/>
        <end position="66"/>
    </location>
</feature>
<dbReference type="InterPro" id="IPR019627">
    <property type="entry name" value="YAcAr"/>
</dbReference>
<dbReference type="RefSeq" id="WP_340360138.1">
    <property type="nucleotide sequence ID" value="NZ_JBBKZU010000015.1"/>
</dbReference>
<name>A0ABU8VMM8_9BURK</name>
<organism evidence="2 3">
    <name type="scientific">Variovorax ureilyticus</name>
    <dbReference type="NCBI Taxonomy" id="1836198"/>
    <lineage>
        <taxon>Bacteria</taxon>
        <taxon>Pseudomonadati</taxon>
        <taxon>Pseudomonadota</taxon>
        <taxon>Betaproteobacteria</taxon>
        <taxon>Burkholderiales</taxon>
        <taxon>Comamonadaceae</taxon>
        <taxon>Variovorax</taxon>
    </lineage>
</organism>
<dbReference type="Proteomes" id="UP001365846">
    <property type="component" value="Unassembled WGS sequence"/>
</dbReference>
<gene>
    <name evidence="2" type="ORF">WKW77_27835</name>
</gene>
<dbReference type="EMBL" id="JBBKZU010000015">
    <property type="protein sequence ID" value="MEJ8814914.1"/>
    <property type="molecule type" value="Genomic_DNA"/>
</dbReference>
<sequence>MRVLVCGGHRYDDWAFIVSVLDRVHARRPLTLLIEGGATGADNLARRWALARGIEVATYRADWDRYQHRAVSIRNAQMLREGRPELVVAFKGGRATAHMVTIAAAALVPVLKTWQLSDQSRAA</sequence>
<dbReference type="Pfam" id="PF10686">
    <property type="entry name" value="YAcAr"/>
    <property type="match status" value="1"/>
</dbReference>
<keyword evidence="3" id="KW-1185">Reference proteome</keyword>
<reference evidence="2 3" key="1">
    <citation type="submission" date="2024-03" db="EMBL/GenBank/DDBJ databases">
        <title>Novel species of the genus Variovorax.</title>
        <authorList>
            <person name="Liu Q."/>
            <person name="Xin Y.-H."/>
        </authorList>
    </citation>
    <scope>NUCLEOTIDE SEQUENCE [LARGE SCALE GENOMIC DNA]</scope>
    <source>
        <strain evidence="2 3">KACC 18899</strain>
    </source>
</reference>